<proteinExistence type="inferred from homology"/>
<evidence type="ECO:0000256" key="5">
    <source>
        <dbReference type="ARBA" id="ARBA00022989"/>
    </source>
</evidence>
<dbReference type="InterPro" id="IPR003416">
    <property type="entry name" value="MgtC/SapB/SrpB/YhiD_fam"/>
</dbReference>
<comment type="subcellular location">
    <subcellularLocation>
        <location evidence="7">Cell inner membrane</location>
        <topology evidence="7">Multi-pass membrane protein</topology>
    </subcellularLocation>
    <subcellularLocation>
        <location evidence="1">Cell membrane</location>
        <topology evidence="1">Multi-pass membrane protein</topology>
    </subcellularLocation>
</comment>
<accession>A0ABW1W6X9</accession>
<evidence type="ECO:0000313" key="10">
    <source>
        <dbReference type="Proteomes" id="UP001596264"/>
    </source>
</evidence>
<evidence type="ECO:0000259" key="8">
    <source>
        <dbReference type="Pfam" id="PF02308"/>
    </source>
</evidence>
<gene>
    <name evidence="9" type="ORF">ACFP58_04065</name>
</gene>
<dbReference type="PANTHER" id="PTHR33778:SF1">
    <property type="entry name" value="MAGNESIUM TRANSPORTER YHID-RELATED"/>
    <property type="match status" value="1"/>
</dbReference>
<evidence type="ECO:0000256" key="4">
    <source>
        <dbReference type="ARBA" id="ARBA00022692"/>
    </source>
</evidence>
<keyword evidence="5" id="KW-1133">Transmembrane helix</keyword>
<keyword evidence="10" id="KW-1185">Reference proteome</keyword>
<dbReference type="Pfam" id="PF02308">
    <property type="entry name" value="MgtC"/>
    <property type="match status" value="1"/>
</dbReference>
<keyword evidence="7" id="KW-0997">Cell inner membrane</keyword>
<keyword evidence="3" id="KW-1003">Cell membrane</keyword>
<keyword evidence="6" id="KW-0472">Membrane</keyword>
<feature type="domain" description="MgtC/SapB/SrpB/YhiD N-terminal" evidence="8">
    <location>
        <begin position="6"/>
        <end position="67"/>
    </location>
</feature>
<evidence type="ECO:0000256" key="2">
    <source>
        <dbReference type="ARBA" id="ARBA00009298"/>
    </source>
</evidence>
<evidence type="ECO:0000256" key="7">
    <source>
        <dbReference type="RuleBase" id="RU365041"/>
    </source>
</evidence>
<evidence type="ECO:0000313" key="9">
    <source>
        <dbReference type="EMBL" id="MFC6380652.1"/>
    </source>
</evidence>
<dbReference type="PANTHER" id="PTHR33778">
    <property type="entry name" value="PROTEIN MGTC"/>
    <property type="match status" value="1"/>
</dbReference>
<dbReference type="EMBL" id="JBHSTZ010000010">
    <property type="protein sequence ID" value="MFC6380652.1"/>
    <property type="molecule type" value="Genomic_DNA"/>
</dbReference>
<evidence type="ECO:0000256" key="3">
    <source>
        <dbReference type="ARBA" id="ARBA00022475"/>
    </source>
</evidence>
<evidence type="ECO:0000256" key="1">
    <source>
        <dbReference type="ARBA" id="ARBA00004651"/>
    </source>
</evidence>
<protein>
    <recommendedName>
        <fullName evidence="7">Protein MgtC</fullName>
    </recommendedName>
</protein>
<name>A0ABW1W6X9_9GAMM</name>
<dbReference type="RefSeq" id="WP_265089224.1">
    <property type="nucleotide sequence ID" value="NZ_CAJGZK010000007.1"/>
</dbReference>
<dbReference type="Proteomes" id="UP001596264">
    <property type="component" value="Unassembled WGS sequence"/>
</dbReference>
<comment type="similarity">
    <text evidence="2 7">Belongs to the MgtC/SapB family.</text>
</comment>
<keyword evidence="4" id="KW-0812">Transmembrane</keyword>
<reference evidence="10" key="1">
    <citation type="journal article" date="2019" name="Int. J. Syst. Evol. Microbiol.">
        <title>The Global Catalogue of Microorganisms (GCM) 10K type strain sequencing project: providing services to taxonomists for standard genome sequencing and annotation.</title>
        <authorList>
            <consortium name="The Broad Institute Genomics Platform"/>
            <consortium name="The Broad Institute Genome Sequencing Center for Infectious Disease"/>
            <person name="Wu L."/>
            <person name="Ma J."/>
        </authorList>
    </citation>
    <scope>NUCLEOTIDE SEQUENCE [LARGE SCALE GENOMIC DNA]</scope>
    <source>
        <strain evidence="10">CCM 2050</strain>
    </source>
</reference>
<evidence type="ECO:0000256" key="6">
    <source>
        <dbReference type="ARBA" id="ARBA00023136"/>
    </source>
</evidence>
<dbReference type="InterPro" id="IPR049177">
    <property type="entry name" value="MgtC_SapB_SrpB_YhiD_N"/>
</dbReference>
<organism evidence="9 10">
    <name type="scientific">Psychrobacter glacincola</name>
    <dbReference type="NCBI Taxonomy" id="56810"/>
    <lineage>
        <taxon>Bacteria</taxon>
        <taxon>Pseudomonadati</taxon>
        <taxon>Pseudomonadota</taxon>
        <taxon>Gammaproteobacteria</taxon>
        <taxon>Moraxellales</taxon>
        <taxon>Moraxellaceae</taxon>
        <taxon>Psychrobacter</taxon>
    </lineage>
</organism>
<sequence length="74" mass="7892">MKSIWLNINRCGGGAISKGSDSVKGTATAASLWNTAAIGISVAYGRYEIAIILSVVNFLILQFSDPFKVKSKLE</sequence>
<comment type="caution">
    <text evidence="9">The sequence shown here is derived from an EMBL/GenBank/DDBJ whole genome shotgun (WGS) entry which is preliminary data.</text>
</comment>